<evidence type="ECO:0000313" key="7">
    <source>
        <dbReference type="Proteomes" id="UP000283295"/>
    </source>
</evidence>
<keyword evidence="1" id="KW-0808">Transferase</keyword>
<keyword evidence="4" id="KW-0051">Antiviral defense</keyword>
<evidence type="ECO:0000256" key="2">
    <source>
        <dbReference type="ARBA" id="ARBA00022695"/>
    </source>
</evidence>
<evidence type="ECO:0000313" key="6">
    <source>
        <dbReference type="EMBL" id="RGS34363.1"/>
    </source>
</evidence>
<keyword evidence="2" id="KW-0548">Nucleotidyltransferase</keyword>
<name>A0A412IBG1_9FIRM</name>
<evidence type="ECO:0000256" key="4">
    <source>
        <dbReference type="ARBA" id="ARBA00023118"/>
    </source>
</evidence>
<accession>A0A412IBG1</accession>
<keyword evidence="3" id="KW-0547">Nucleotide-binding</keyword>
<organism evidence="6 7">
    <name type="scientific">Coprococcus eutactus</name>
    <dbReference type="NCBI Taxonomy" id="33043"/>
    <lineage>
        <taxon>Bacteria</taxon>
        <taxon>Bacillati</taxon>
        <taxon>Bacillota</taxon>
        <taxon>Clostridia</taxon>
        <taxon>Lachnospirales</taxon>
        <taxon>Lachnospiraceae</taxon>
        <taxon>Coprococcus</taxon>
    </lineage>
</organism>
<dbReference type="EMBL" id="QRVK01000098">
    <property type="protein sequence ID" value="RGS34363.1"/>
    <property type="molecule type" value="Genomic_DNA"/>
</dbReference>
<gene>
    <name evidence="6" type="ORF">DWX94_14625</name>
</gene>
<evidence type="ECO:0000256" key="1">
    <source>
        <dbReference type="ARBA" id="ARBA00022679"/>
    </source>
</evidence>
<sequence>MLTNYQYKKLVRIMKHIRNNMVGEGLIDGEIITSFLVECLVWNVKNTYITKHDSWNETLQDSIAFLWNEINDGHAKDWGEVSEMLYLFHSGRKWNQDSAKQFLGKMYSYLEY</sequence>
<proteinExistence type="predicted"/>
<evidence type="ECO:0000256" key="3">
    <source>
        <dbReference type="ARBA" id="ARBA00022741"/>
    </source>
</evidence>
<dbReference type="Pfam" id="PF26305">
    <property type="entry name" value="CD_NTase_C"/>
    <property type="match status" value="1"/>
</dbReference>
<protein>
    <recommendedName>
        <fullName evidence="5">cGAS/DncV-like nucleotidyltransferase C-terminal helical domain-containing protein</fullName>
    </recommendedName>
</protein>
<reference evidence="6 7" key="1">
    <citation type="submission" date="2018-08" db="EMBL/GenBank/DDBJ databases">
        <title>A genome reference for cultivated species of the human gut microbiota.</title>
        <authorList>
            <person name="Zou Y."/>
            <person name="Xue W."/>
            <person name="Luo G."/>
        </authorList>
    </citation>
    <scope>NUCLEOTIDE SEQUENCE [LARGE SCALE GENOMIC DNA]</scope>
    <source>
        <strain evidence="6 7">AF22-21</strain>
    </source>
</reference>
<dbReference type="OrthoDB" id="8264173at2"/>
<dbReference type="InterPro" id="IPR058909">
    <property type="entry name" value="CD_NTase_C"/>
</dbReference>
<dbReference type="AlphaFoldDB" id="A0A412IBG1"/>
<feature type="domain" description="cGAS/DncV-like nucleotidyltransferase C-terminal helical" evidence="5">
    <location>
        <begin position="3"/>
        <end position="111"/>
    </location>
</feature>
<evidence type="ECO:0000259" key="5">
    <source>
        <dbReference type="Pfam" id="PF26305"/>
    </source>
</evidence>
<dbReference type="Proteomes" id="UP000283295">
    <property type="component" value="Unassembled WGS sequence"/>
</dbReference>
<comment type="caution">
    <text evidence="6">The sequence shown here is derived from an EMBL/GenBank/DDBJ whole genome shotgun (WGS) entry which is preliminary data.</text>
</comment>